<evidence type="ECO:0000256" key="5">
    <source>
        <dbReference type="SAM" id="Phobius"/>
    </source>
</evidence>
<evidence type="ECO:0000256" key="1">
    <source>
        <dbReference type="ARBA" id="ARBA00004141"/>
    </source>
</evidence>
<evidence type="ECO:0000313" key="7">
    <source>
        <dbReference type="Proteomes" id="UP000003422"/>
    </source>
</evidence>
<keyword evidence="3 5" id="KW-1133">Transmembrane helix</keyword>
<dbReference type="PATRIC" id="fig|997350.3.peg.1928"/>
<dbReference type="HOGENOM" id="CLU_1538638_0_0_9"/>
<dbReference type="AlphaFoldDB" id="G4D6I9"/>
<name>G4D6I9_9FIRM</name>
<accession>G4D6I9</accession>
<dbReference type="EMBL" id="AGBB01000205">
    <property type="protein sequence ID" value="EGY76562.1"/>
    <property type="molecule type" value="Genomic_DNA"/>
</dbReference>
<comment type="subcellular location">
    <subcellularLocation>
        <location evidence="1">Membrane</location>
        <topology evidence="1">Multi-pass membrane protein</topology>
    </subcellularLocation>
</comment>
<comment type="caution">
    <text evidence="6">The sequence shown here is derived from an EMBL/GenBank/DDBJ whole genome shotgun (WGS) entry which is preliminary data.</text>
</comment>
<dbReference type="Proteomes" id="UP000003422">
    <property type="component" value="Unassembled WGS sequence"/>
</dbReference>
<evidence type="ECO:0000256" key="4">
    <source>
        <dbReference type="ARBA" id="ARBA00023136"/>
    </source>
</evidence>
<feature type="transmembrane region" description="Helical" evidence="5">
    <location>
        <begin position="12"/>
        <end position="29"/>
    </location>
</feature>
<organism evidence="6 7">
    <name type="scientific">Peptoniphilus indolicus ATCC 29427</name>
    <dbReference type="NCBI Taxonomy" id="997350"/>
    <lineage>
        <taxon>Bacteria</taxon>
        <taxon>Bacillati</taxon>
        <taxon>Bacillota</taxon>
        <taxon>Tissierellia</taxon>
        <taxon>Tissierellales</taxon>
        <taxon>Peptoniphilaceae</taxon>
        <taxon>Peptoniphilus</taxon>
    </lineage>
</organism>
<gene>
    <name evidence="6" type="ORF">HMPREF9129_2019</name>
</gene>
<feature type="transmembrane region" description="Helical" evidence="5">
    <location>
        <begin position="81"/>
        <end position="103"/>
    </location>
</feature>
<evidence type="ECO:0000256" key="3">
    <source>
        <dbReference type="ARBA" id="ARBA00022989"/>
    </source>
</evidence>
<dbReference type="STRING" id="997350.HMPREF9129_2019"/>
<sequence length="174" mass="20385">MREDFLKLDFRTKIFMSLILSYTLILGNIQQNHPVVAAFYSLLPYVFLFWCKEWKTAIKGLIFVIIAYIAQKEYLFVDSGYMGAIGLFITVVFLRLLPGLMMARYALYSSSMSEITLSLKKIRFPDELVIPIIVMARFFYTVKEDYHQVKDAMYLHGLTIRKLFFIRLSFLNIG</sequence>
<reference evidence="6 7" key="1">
    <citation type="submission" date="2011-06" db="EMBL/GenBank/DDBJ databases">
        <authorList>
            <person name="Muzny D."/>
            <person name="Qin X."/>
            <person name="Deng J."/>
            <person name="Jiang H."/>
            <person name="Liu Y."/>
            <person name="Qu J."/>
            <person name="Song X.-Z."/>
            <person name="Zhang L."/>
            <person name="Thornton R."/>
            <person name="Coyle M."/>
            <person name="Francisco L."/>
            <person name="Jackson L."/>
            <person name="Javaid M."/>
            <person name="Korchina V."/>
            <person name="Kovar C."/>
            <person name="Mata R."/>
            <person name="Mathew T."/>
            <person name="Ngo R."/>
            <person name="Nguyen L."/>
            <person name="Nguyen N."/>
            <person name="Okwuonu G."/>
            <person name="Ongeri F."/>
            <person name="Pham C."/>
            <person name="Simmons D."/>
            <person name="Wilczek-Boney K."/>
            <person name="Hale W."/>
            <person name="Jakkamsetti A."/>
            <person name="Pham P."/>
            <person name="Ruth R."/>
            <person name="San Lucas F."/>
            <person name="Warren J."/>
            <person name="Zhang J."/>
            <person name="Zhao Z."/>
            <person name="Zhou C."/>
            <person name="Zhu D."/>
            <person name="Lee S."/>
            <person name="Bess C."/>
            <person name="Blankenburg K."/>
            <person name="Forbes L."/>
            <person name="Fu Q."/>
            <person name="Gubbala S."/>
            <person name="Hirani K."/>
            <person name="Jayaseelan J.C."/>
            <person name="Lara F."/>
            <person name="Munidasa M."/>
            <person name="Palculict T."/>
            <person name="Patil S."/>
            <person name="Pu L.-L."/>
            <person name="Saada N."/>
            <person name="Tang L."/>
            <person name="Weissenberger G."/>
            <person name="Zhu Y."/>
            <person name="Hemphill L."/>
            <person name="Shang Y."/>
            <person name="Youmans B."/>
            <person name="Ayvaz T."/>
            <person name="Ross M."/>
            <person name="Santibanez J."/>
            <person name="Aqrawi P."/>
            <person name="Gross S."/>
            <person name="Joshi V."/>
            <person name="Fowler G."/>
            <person name="Nazareth L."/>
            <person name="Reid J."/>
            <person name="Worley K."/>
            <person name="Petrosino J."/>
            <person name="Highlander S."/>
            <person name="Gibbs R."/>
        </authorList>
    </citation>
    <scope>NUCLEOTIDE SEQUENCE [LARGE SCALE GENOMIC DNA]</scope>
    <source>
        <strain evidence="6 7">ATCC 29427</strain>
    </source>
</reference>
<protein>
    <submittedName>
        <fullName evidence="6">Uncharacterized protein</fullName>
    </submittedName>
</protein>
<dbReference type="RefSeq" id="WP_004822936.1">
    <property type="nucleotide sequence ID" value="NZ_JH165067.1"/>
</dbReference>
<proteinExistence type="predicted"/>
<keyword evidence="7" id="KW-1185">Reference proteome</keyword>
<keyword evidence="2 5" id="KW-0812">Transmembrane</keyword>
<evidence type="ECO:0000313" key="6">
    <source>
        <dbReference type="EMBL" id="EGY76562.1"/>
    </source>
</evidence>
<dbReference type="InterPro" id="IPR003339">
    <property type="entry name" value="ABC/ECF_trnsptr_transmembrane"/>
</dbReference>
<dbReference type="eggNOG" id="COG0619">
    <property type="taxonomic scope" value="Bacteria"/>
</dbReference>
<keyword evidence="4 5" id="KW-0472">Membrane</keyword>
<evidence type="ECO:0000256" key="2">
    <source>
        <dbReference type="ARBA" id="ARBA00022692"/>
    </source>
</evidence>
<dbReference type="GO" id="GO:0005886">
    <property type="term" value="C:plasma membrane"/>
    <property type="evidence" value="ECO:0007669"/>
    <property type="project" value="UniProtKB-ARBA"/>
</dbReference>
<dbReference type="CDD" id="cd16914">
    <property type="entry name" value="EcfT"/>
    <property type="match status" value="1"/>
</dbReference>